<protein>
    <submittedName>
        <fullName evidence="2">Uncharacterized protein</fullName>
    </submittedName>
</protein>
<gene>
    <name evidence="2" type="ORF">V5E97_37085</name>
</gene>
<feature type="transmembrane region" description="Helical" evidence="1">
    <location>
        <begin position="165"/>
        <end position="184"/>
    </location>
</feature>
<dbReference type="RefSeq" id="WP_406696615.1">
    <property type="nucleotide sequence ID" value="NZ_CP155447.1"/>
</dbReference>
<keyword evidence="1" id="KW-0812">Transmembrane</keyword>
<evidence type="ECO:0000313" key="2">
    <source>
        <dbReference type="EMBL" id="XBH03873.1"/>
    </source>
</evidence>
<feature type="transmembrane region" description="Helical" evidence="1">
    <location>
        <begin position="230"/>
        <end position="254"/>
    </location>
</feature>
<reference evidence="2" key="1">
    <citation type="submission" date="2024-05" db="EMBL/GenBank/DDBJ databases">
        <title>Planctomycetes of the genus Singulisphaera possess chitinolytic capabilities.</title>
        <authorList>
            <person name="Ivanova A."/>
        </authorList>
    </citation>
    <scope>NUCLEOTIDE SEQUENCE</scope>
    <source>
        <strain evidence="2">Ch08T</strain>
    </source>
</reference>
<name>A0AAU7CFK7_9BACT</name>
<accession>A0AAU7CFK7</accession>
<dbReference type="EMBL" id="CP155447">
    <property type="protein sequence ID" value="XBH03873.1"/>
    <property type="molecule type" value="Genomic_DNA"/>
</dbReference>
<sequence>MDSPPTVVTVPPKPGLPKAIGSLNVAFGFFLFLIGLGPLDLIGPSFTQNQPFKLEPGDAQNFYDQYRQRQILELQTREESTTDDAKKAALRAERLELSTSHQKNLEKHIDLKSINYVLLLLNWYYWADFATGPVLNLLMLASGIGLTQLRVWARKMAIWVALLKIGRIIALTLFFTIVIVPQAHRALQAVAPTELGKVIIAKANATLSQGRTSPPPVQYTAENFALNMVAMAYILALFGMILCLIYPAVTLVILTRPSVKAACCLDEVSGSEEREGELS</sequence>
<feature type="transmembrane region" description="Helical" evidence="1">
    <location>
        <begin position="133"/>
        <end position="153"/>
    </location>
</feature>
<dbReference type="AlphaFoldDB" id="A0AAU7CFK7"/>
<feature type="transmembrane region" description="Helical" evidence="1">
    <location>
        <begin position="20"/>
        <end position="43"/>
    </location>
</feature>
<organism evidence="2">
    <name type="scientific">Singulisphaera sp. Ch08</name>
    <dbReference type="NCBI Taxonomy" id="3120278"/>
    <lineage>
        <taxon>Bacteria</taxon>
        <taxon>Pseudomonadati</taxon>
        <taxon>Planctomycetota</taxon>
        <taxon>Planctomycetia</taxon>
        <taxon>Isosphaerales</taxon>
        <taxon>Isosphaeraceae</taxon>
        <taxon>Singulisphaera</taxon>
    </lineage>
</organism>
<keyword evidence="1" id="KW-1133">Transmembrane helix</keyword>
<evidence type="ECO:0000256" key="1">
    <source>
        <dbReference type="SAM" id="Phobius"/>
    </source>
</evidence>
<keyword evidence="1" id="KW-0472">Membrane</keyword>
<proteinExistence type="predicted"/>